<keyword evidence="1" id="KW-0597">Phosphoprotein</keyword>
<proteinExistence type="predicted"/>
<feature type="domain" description="HDOD" evidence="3">
    <location>
        <begin position="140"/>
        <end position="337"/>
    </location>
</feature>
<feature type="domain" description="Response regulatory" evidence="2">
    <location>
        <begin position="4"/>
        <end position="119"/>
    </location>
</feature>
<dbReference type="SMART" id="SM00471">
    <property type="entry name" value="HDc"/>
    <property type="match status" value="1"/>
</dbReference>
<sequence length="404" mass="44453">MKPSILFVDDEPNVLSGLKRTLYPKRNEWIMAFCDGGRQALAELESTDYDILITDLLMPDMDGASLLEEVFTRHPSVIRLVLSGHSDKKMILKVSRYAHQFLAKPLQSELLARTINRMIALRDVITNPAVQQLAASLDRLPALPAVHQRILSELQAPQPSMLRLGELITQDMGLSATMLKLVNSSFFGLRSTVSSPAYAVNLLGLDVIAGLVLSAGLFNSFDAAKFPGYHLDGLWQHSLNTGLVCKALAKAEGLDTARQDDLYIAGILHDIGKLVLLTSAPQVYAQTIAVCQKDNTAIWRTENAILGCTHAELGAYLLSLWGFSEAVIPWVNAHHMVRAYPGEEPLLAGIVHASNALEHEINVRHPGYDRQRWNLDAMERMGLSPRLADWRAVAEGVLGQESAP</sequence>
<dbReference type="SMART" id="SM00448">
    <property type="entry name" value="REC"/>
    <property type="match status" value="1"/>
</dbReference>
<dbReference type="SUPFAM" id="SSF109604">
    <property type="entry name" value="HD-domain/PDEase-like"/>
    <property type="match status" value="1"/>
</dbReference>
<dbReference type="Pfam" id="PF00072">
    <property type="entry name" value="Response_reg"/>
    <property type="match status" value="1"/>
</dbReference>
<protein>
    <submittedName>
        <fullName evidence="4">HDOD domain-containing protein</fullName>
    </submittedName>
</protein>
<dbReference type="InterPro" id="IPR013976">
    <property type="entry name" value="HDOD"/>
</dbReference>
<dbReference type="EMBL" id="WVUD01000041">
    <property type="protein sequence ID" value="MYL84747.1"/>
    <property type="molecule type" value="Genomic_DNA"/>
</dbReference>
<dbReference type="AlphaFoldDB" id="A0A7C9ITM4"/>
<dbReference type="PROSITE" id="PS51833">
    <property type="entry name" value="HDOD"/>
    <property type="match status" value="1"/>
</dbReference>
<organism evidence="4 5">
    <name type="scientific">Solidesulfovibrio aerotolerans</name>
    <dbReference type="NCBI Taxonomy" id="295255"/>
    <lineage>
        <taxon>Bacteria</taxon>
        <taxon>Pseudomonadati</taxon>
        <taxon>Thermodesulfobacteriota</taxon>
        <taxon>Desulfovibrionia</taxon>
        <taxon>Desulfovibrionales</taxon>
        <taxon>Desulfovibrionaceae</taxon>
        <taxon>Solidesulfovibrio</taxon>
    </lineage>
</organism>
<gene>
    <name evidence="4" type="ORF">GTA51_16665</name>
</gene>
<dbReference type="InterPro" id="IPR001789">
    <property type="entry name" value="Sig_transdc_resp-reg_receiver"/>
</dbReference>
<evidence type="ECO:0000313" key="4">
    <source>
        <dbReference type="EMBL" id="MYL84747.1"/>
    </source>
</evidence>
<evidence type="ECO:0000313" key="5">
    <source>
        <dbReference type="Proteomes" id="UP000482487"/>
    </source>
</evidence>
<dbReference type="Proteomes" id="UP000482487">
    <property type="component" value="Unassembled WGS sequence"/>
</dbReference>
<dbReference type="PANTHER" id="PTHR33525:SF3">
    <property type="entry name" value="RIBONUCLEASE Y"/>
    <property type="match status" value="1"/>
</dbReference>
<dbReference type="InterPro" id="IPR014626">
    <property type="entry name" value="Sig_transdc_resp-reg_put"/>
</dbReference>
<keyword evidence="5" id="KW-1185">Reference proteome</keyword>
<dbReference type="CDD" id="cd00077">
    <property type="entry name" value="HDc"/>
    <property type="match status" value="1"/>
</dbReference>
<dbReference type="PROSITE" id="PS50110">
    <property type="entry name" value="RESPONSE_REGULATORY"/>
    <property type="match status" value="1"/>
</dbReference>
<dbReference type="OrthoDB" id="9803649at2"/>
<dbReference type="PIRSF" id="PIRSF036883">
    <property type="entry name" value="RR_HD-GYP_mod"/>
    <property type="match status" value="1"/>
</dbReference>
<dbReference type="InterPro" id="IPR011006">
    <property type="entry name" value="CheY-like_superfamily"/>
</dbReference>
<evidence type="ECO:0000259" key="3">
    <source>
        <dbReference type="PROSITE" id="PS51833"/>
    </source>
</evidence>
<feature type="modified residue" description="4-aspartylphosphate" evidence="1">
    <location>
        <position position="55"/>
    </location>
</feature>
<evidence type="ECO:0000256" key="1">
    <source>
        <dbReference type="PROSITE-ProRule" id="PRU00169"/>
    </source>
</evidence>
<comment type="caution">
    <text evidence="4">The sequence shown here is derived from an EMBL/GenBank/DDBJ whole genome shotgun (WGS) entry which is preliminary data.</text>
</comment>
<dbReference type="Gene3D" id="3.40.50.2300">
    <property type="match status" value="1"/>
</dbReference>
<dbReference type="SUPFAM" id="SSF52172">
    <property type="entry name" value="CheY-like"/>
    <property type="match status" value="1"/>
</dbReference>
<dbReference type="InterPro" id="IPR003607">
    <property type="entry name" value="HD/PDEase_dom"/>
</dbReference>
<reference evidence="4 5" key="1">
    <citation type="submission" date="2020-01" db="EMBL/GenBank/DDBJ databases">
        <title>Genome sequence of Desulfovibrio aerotolerans DSM 16695(T).</title>
        <authorList>
            <person name="Karnachuk O."/>
            <person name="Avakyan M."/>
            <person name="Mardanov A."/>
            <person name="Kadnikov V."/>
            <person name="Ravin N."/>
        </authorList>
    </citation>
    <scope>NUCLEOTIDE SEQUENCE [LARGE SCALE GENOMIC DNA]</scope>
    <source>
        <strain evidence="4 5">DSM 16695</strain>
    </source>
</reference>
<evidence type="ECO:0000259" key="2">
    <source>
        <dbReference type="PROSITE" id="PS50110"/>
    </source>
</evidence>
<dbReference type="Pfam" id="PF08668">
    <property type="entry name" value="HDOD"/>
    <property type="match status" value="1"/>
</dbReference>
<accession>A0A7C9ITM4</accession>
<dbReference type="Gene3D" id="1.10.3210.10">
    <property type="entry name" value="Hypothetical protein af1432"/>
    <property type="match status" value="1"/>
</dbReference>
<dbReference type="RefSeq" id="WP_160963051.1">
    <property type="nucleotide sequence ID" value="NZ_WVUD01000041.1"/>
</dbReference>
<dbReference type="PANTHER" id="PTHR33525">
    <property type="match status" value="1"/>
</dbReference>
<name>A0A7C9ITM4_9BACT</name>
<dbReference type="InterPro" id="IPR052340">
    <property type="entry name" value="RNase_Y/CdgJ"/>
</dbReference>
<dbReference type="GO" id="GO:0000160">
    <property type="term" value="P:phosphorelay signal transduction system"/>
    <property type="evidence" value="ECO:0007669"/>
    <property type="project" value="InterPro"/>
</dbReference>